<evidence type="ECO:0000259" key="5">
    <source>
        <dbReference type="PROSITE" id="PS50893"/>
    </source>
</evidence>
<dbReference type="PANTHER" id="PTHR19211">
    <property type="entry name" value="ATP-BINDING TRANSPORT PROTEIN-RELATED"/>
    <property type="match status" value="1"/>
</dbReference>
<dbReference type="Pfam" id="PF00005">
    <property type="entry name" value="ABC_tran"/>
    <property type="match status" value="2"/>
</dbReference>
<evidence type="ECO:0000256" key="1">
    <source>
        <dbReference type="ARBA" id="ARBA00022737"/>
    </source>
</evidence>
<dbReference type="EMBL" id="CP007128">
    <property type="protein sequence ID" value="AHG88771.1"/>
    <property type="molecule type" value="Genomic_DNA"/>
</dbReference>
<name>W0RDB5_9BACT</name>
<proteinExistence type="predicted"/>
<dbReference type="PROSITE" id="PS00211">
    <property type="entry name" value="ABC_TRANSPORTER_1"/>
    <property type="match status" value="1"/>
</dbReference>
<evidence type="ECO:0000256" key="2">
    <source>
        <dbReference type="ARBA" id="ARBA00022741"/>
    </source>
</evidence>
<organism evidence="6 7">
    <name type="scientific">Gemmatirosa kalamazoonensis</name>
    <dbReference type="NCBI Taxonomy" id="861299"/>
    <lineage>
        <taxon>Bacteria</taxon>
        <taxon>Pseudomonadati</taxon>
        <taxon>Gemmatimonadota</taxon>
        <taxon>Gemmatimonadia</taxon>
        <taxon>Gemmatimonadales</taxon>
        <taxon>Gemmatimonadaceae</taxon>
        <taxon>Gemmatirosa</taxon>
    </lineage>
</organism>
<evidence type="ECO:0000256" key="4">
    <source>
        <dbReference type="SAM" id="MobiDB-lite"/>
    </source>
</evidence>
<keyword evidence="1" id="KW-0677">Repeat</keyword>
<dbReference type="FunFam" id="3.40.50.300:FF:001320">
    <property type="entry name" value="Heme ABC transporter ATP-binding protein"/>
    <property type="match status" value="1"/>
</dbReference>
<feature type="region of interest" description="Disordered" evidence="4">
    <location>
        <begin position="250"/>
        <end position="283"/>
    </location>
</feature>
<dbReference type="Proteomes" id="UP000019151">
    <property type="component" value="Chromosome"/>
</dbReference>
<dbReference type="RefSeq" id="WP_025410296.1">
    <property type="nucleotide sequence ID" value="NZ_CP007128.1"/>
</dbReference>
<dbReference type="SUPFAM" id="SSF52540">
    <property type="entry name" value="P-loop containing nucleoside triphosphate hydrolases"/>
    <property type="match status" value="2"/>
</dbReference>
<evidence type="ECO:0000313" key="7">
    <source>
        <dbReference type="Proteomes" id="UP000019151"/>
    </source>
</evidence>
<dbReference type="InParanoid" id="W0RDB5"/>
<dbReference type="GO" id="GO:0016887">
    <property type="term" value="F:ATP hydrolysis activity"/>
    <property type="evidence" value="ECO:0007669"/>
    <property type="project" value="InterPro"/>
</dbReference>
<gene>
    <name evidence="6" type="ORF">J421_1234</name>
</gene>
<accession>W0RDB5</accession>
<dbReference type="AlphaFoldDB" id="W0RDB5"/>
<dbReference type="HOGENOM" id="CLU_000604_36_0_0"/>
<dbReference type="InterPro" id="IPR003593">
    <property type="entry name" value="AAA+_ATPase"/>
</dbReference>
<dbReference type="InterPro" id="IPR017871">
    <property type="entry name" value="ABC_transporter-like_CS"/>
</dbReference>
<feature type="compositionally biased region" description="Basic and acidic residues" evidence="4">
    <location>
        <begin position="250"/>
        <end position="277"/>
    </location>
</feature>
<keyword evidence="2" id="KW-0547">Nucleotide-binding</keyword>
<dbReference type="SMART" id="SM00382">
    <property type="entry name" value="AAA"/>
    <property type="match status" value="2"/>
</dbReference>
<dbReference type="PROSITE" id="PS50893">
    <property type="entry name" value="ABC_TRANSPORTER_2"/>
    <property type="match status" value="2"/>
</dbReference>
<reference evidence="6 7" key="1">
    <citation type="journal article" date="2014" name="Genome Announc.">
        <title>Genome Sequence and Methylome of Soil Bacterium Gemmatirosa kalamazoonensis KBS708T, a Member of the Rarely Cultivated Gemmatimonadetes Phylum.</title>
        <authorList>
            <person name="Debruyn J.M."/>
            <person name="Radosevich M."/>
            <person name="Wommack K.E."/>
            <person name="Polson S.W."/>
            <person name="Hauser L.J."/>
            <person name="Fawaz M.N."/>
            <person name="Korlach J."/>
            <person name="Tsai Y.C."/>
        </authorList>
    </citation>
    <scope>NUCLEOTIDE SEQUENCE [LARGE SCALE GENOMIC DNA]</scope>
    <source>
        <strain evidence="6 7">KBS708</strain>
    </source>
</reference>
<feature type="domain" description="ABC transporter" evidence="5">
    <location>
        <begin position="345"/>
        <end position="548"/>
    </location>
</feature>
<dbReference type="GO" id="GO:0005524">
    <property type="term" value="F:ATP binding"/>
    <property type="evidence" value="ECO:0007669"/>
    <property type="project" value="UniProtKB-KW"/>
</dbReference>
<dbReference type="Gene3D" id="3.40.50.300">
    <property type="entry name" value="P-loop containing nucleotide triphosphate hydrolases"/>
    <property type="match status" value="2"/>
</dbReference>
<dbReference type="PATRIC" id="fig|861299.3.peg.1251"/>
<protein>
    <submittedName>
        <fullName evidence="6">ABC transporter related protein</fullName>
    </submittedName>
</protein>
<dbReference type="STRING" id="861299.J421_1234"/>
<dbReference type="InterPro" id="IPR027417">
    <property type="entry name" value="P-loop_NTPase"/>
</dbReference>
<evidence type="ECO:0000256" key="3">
    <source>
        <dbReference type="ARBA" id="ARBA00022840"/>
    </source>
</evidence>
<dbReference type="KEGG" id="gba:J421_1234"/>
<keyword evidence="7" id="KW-1185">Reference proteome</keyword>
<dbReference type="InterPro" id="IPR003439">
    <property type="entry name" value="ABC_transporter-like_ATP-bd"/>
</dbReference>
<evidence type="ECO:0000313" key="6">
    <source>
        <dbReference type="EMBL" id="AHG88771.1"/>
    </source>
</evidence>
<dbReference type="PANTHER" id="PTHR19211:SF6">
    <property type="entry name" value="BLL7188 PROTEIN"/>
    <property type="match status" value="1"/>
</dbReference>
<dbReference type="eggNOG" id="COG0488">
    <property type="taxonomic scope" value="Bacteria"/>
</dbReference>
<sequence length="550" mass="58874">MPSSTTLLSAEDLAYTLPDGRTLFDGVTLGFGRERTGLVGANGVGKSTLLRLLVGELRPTRGHVERRARVGYLPQHPGRALPADATVAHALGVADVLDALDRVLAGEGTAADLDHVGGRWTLHDEIAAALDRFGLARLDARRAVATLSGGETTRLAFAALLLAGAELLALDEPTNDLDAPSRDALYAFVDSWSGGLVVVTHDRALLERVDRIVELGPLGARVYGGGWALYDAQRAAEAAAAERALSDARRSLRGAERTARETRERQQRRASRGRKDAATANMPKVMLGIRRETSERTSGRLDAAGERAIAEARERVERARTRVEIRERLALGLPPAGLRDGKLVVEATALRYAHPGAGRPLLDGVSLAVVGPERLAIVGPNGSGKTTLLRLLAGELAPDAGTVRLGVERDRVAYVDQHAGSRLPTELTVLDAMREANPELEEEASRHALARHLFRGDAALTPVRALSGGERVRAALAIALHAARPPQLLLVDEPTNHLDLDSLRAVEEMLAAYDGALVVVSHDATFLDAVGVERRLGVHGHDSTYEFRQD</sequence>
<dbReference type="InterPro" id="IPR050611">
    <property type="entry name" value="ABCF"/>
</dbReference>
<keyword evidence="3" id="KW-0067">ATP-binding</keyword>
<feature type="domain" description="ABC transporter" evidence="5">
    <location>
        <begin position="8"/>
        <end position="242"/>
    </location>
</feature>
<dbReference type="CDD" id="cd03221">
    <property type="entry name" value="ABCF_EF-3"/>
    <property type="match status" value="1"/>
</dbReference>